<evidence type="ECO:0000256" key="9">
    <source>
        <dbReference type="PIRSR" id="PIRSR602401-1"/>
    </source>
</evidence>
<dbReference type="PRINTS" id="PR00463">
    <property type="entry name" value="EP450I"/>
</dbReference>
<evidence type="ECO:0000256" key="4">
    <source>
        <dbReference type="ARBA" id="ARBA00022617"/>
    </source>
</evidence>
<evidence type="ECO:0000256" key="8">
    <source>
        <dbReference type="ARBA" id="ARBA00023033"/>
    </source>
</evidence>
<comment type="similarity">
    <text evidence="3 10">Belongs to the cytochrome P450 family.</text>
</comment>
<evidence type="ECO:0000256" key="10">
    <source>
        <dbReference type="RuleBase" id="RU000461"/>
    </source>
</evidence>
<evidence type="ECO:0000313" key="12">
    <source>
        <dbReference type="Proteomes" id="UP000521943"/>
    </source>
</evidence>
<dbReference type="GO" id="GO:0005506">
    <property type="term" value="F:iron ion binding"/>
    <property type="evidence" value="ECO:0007669"/>
    <property type="project" value="InterPro"/>
</dbReference>
<dbReference type="InterPro" id="IPR050364">
    <property type="entry name" value="Cytochrome_P450_fung"/>
</dbReference>
<dbReference type="GO" id="GO:0016705">
    <property type="term" value="F:oxidoreductase activity, acting on paired donors, with incorporation or reduction of molecular oxygen"/>
    <property type="evidence" value="ECO:0007669"/>
    <property type="project" value="InterPro"/>
</dbReference>
<gene>
    <name evidence="11" type="ORF">DFP72DRAFT_923808</name>
</gene>
<keyword evidence="12" id="KW-1185">Reference proteome</keyword>
<evidence type="ECO:0000256" key="7">
    <source>
        <dbReference type="ARBA" id="ARBA00023004"/>
    </source>
</evidence>
<dbReference type="Gene3D" id="1.10.630.10">
    <property type="entry name" value="Cytochrome P450"/>
    <property type="match status" value="1"/>
</dbReference>
<organism evidence="11 12">
    <name type="scientific">Ephemerocybe angulata</name>
    <dbReference type="NCBI Taxonomy" id="980116"/>
    <lineage>
        <taxon>Eukaryota</taxon>
        <taxon>Fungi</taxon>
        <taxon>Dikarya</taxon>
        <taxon>Basidiomycota</taxon>
        <taxon>Agaricomycotina</taxon>
        <taxon>Agaricomycetes</taxon>
        <taxon>Agaricomycetidae</taxon>
        <taxon>Agaricales</taxon>
        <taxon>Agaricineae</taxon>
        <taxon>Psathyrellaceae</taxon>
        <taxon>Ephemerocybe</taxon>
    </lineage>
</organism>
<dbReference type="GO" id="GO:0004497">
    <property type="term" value="F:monooxygenase activity"/>
    <property type="evidence" value="ECO:0007669"/>
    <property type="project" value="UniProtKB-KW"/>
</dbReference>
<dbReference type="Proteomes" id="UP000521943">
    <property type="component" value="Unassembled WGS sequence"/>
</dbReference>
<evidence type="ECO:0000256" key="2">
    <source>
        <dbReference type="ARBA" id="ARBA00005179"/>
    </source>
</evidence>
<dbReference type="Pfam" id="PF00067">
    <property type="entry name" value="p450"/>
    <property type="match status" value="1"/>
</dbReference>
<comment type="pathway">
    <text evidence="2">Secondary metabolite biosynthesis.</text>
</comment>
<dbReference type="EMBL" id="JACGCI010000097">
    <property type="protein sequence ID" value="KAF6745977.1"/>
    <property type="molecule type" value="Genomic_DNA"/>
</dbReference>
<evidence type="ECO:0000313" key="11">
    <source>
        <dbReference type="EMBL" id="KAF6745977.1"/>
    </source>
</evidence>
<keyword evidence="7 9" id="KW-0408">Iron</keyword>
<dbReference type="PRINTS" id="PR00385">
    <property type="entry name" value="P450"/>
</dbReference>
<dbReference type="InterPro" id="IPR001128">
    <property type="entry name" value="Cyt_P450"/>
</dbReference>
<dbReference type="CDD" id="cd11065">
    <property type="entry name" value="CYP64-like"/>
    <property type="match status" value="1"/>
</dbReference>
<keyword evidence="8 10" id="KW-0503">Monooxygenase</keyword>
<sequence>MDTLLLGQVDWSVTKTAAIACIAASVATVALRHIKGLPSKKLPLPPGPRGLPFIGNALDIPQDNPWETYKGWSDQYGSDIIHLKVLGGDLIVLNSLEACKELLEKRSSIYSSRPRMTMMNELLGFSWHFAFMPYNEEWRERRKIFQQALHPTRVEAYRERLVRGVKNLLLQLLDDPDNFRGHGRLLSGAFILGITYGLDIKSDEDNYIQQAERAMVAMSAAGTSSYMVDFLPSLRMLPSWFPGAKFKRDAKLWSPDAIALPRDCLRFVEDGLARGDAPPCIATELLEELAPDDRDYVEKKRAIHDVLGAAYAAGADTTVSAFATFFLCMIQNPDIQNKAQEVIDEAISNLGRLPDFTEYKTVPYIEALVREVIRWRPVTPIAVPHEVTENDVYKGYHIPAGATILANVYSISHDPSIYGPNPAKFNPARFMDASQTSINPDMPMGYDAFGYGRRVCPGLQIAVESIWLVVVSVLAVFDLRPEVGEKEGFVRYNSGMLIHADPFKMRFIPRSKEAVELIRNTETAN</sequence>
<comment type="cofactor">
    <cofactor evidence="1 9">
        <name>heme</name>
        <dbReference type="ChEBI" id="CHEBI:30413"/>
    </cofactor>
</comment>
<dbReference type="PROSITE" id="PS00086">
    <property type="entry name" value="CYTOCHROME_P450"/>
    <property type="match status" value="1"/>
</dbReference>
<protein>
    <submittedName>
        <fullName evidence="11">Cytochrome P450</fullName>
    </submittedName>
</protein>
<accession>A0A8H6HGY6</accession>
<keyword evidence="4 9" id="KW-0349">Heme</keyword>
<evidence type="ECO:0000256" key="5">
    <source>
        <dbReference type="ARBA" id="ARBA00022723"/>
    </source>
</evidence>
<dbReference type="AlphaFoldDB" id="A0A8H6HGY6"/>
<dbReference type="PANTHER" id="PTHR46300:SF7">
    <property type="entry name" value="P450, PUTATIVE (EUROFUNG)-RELATED"/>
    <property type="match status" value="1"/>
</dbReference>
<dbReference type="GO" id="GO:0020037">
    <property type="term" value="F:heme binding"/>
    <property type="evidence" value="ECO:0007669"/>
    <property type="project" value="InterPro"/>
</dbReference>
<keyword evidence="6 10" id="KW-0560">Oxidoreductase</keyword>
<evidence type="ECO:0000256" key="6">
    <source>
        <dbReference type="ARBA" id="ARBA00023002"/>
    </source>
</evidence>
<dbReference type="InterPro" id="IPR036396">
    <property type="entry name" value="Cyt_P450_sf"/>
</dbReference>
<dbReference type="OrthoDB" id="2789670at2759"/>
<dbReference type="InterPro" id="IPR002401">
    <property type="entry name" value="Cyt_P450_E_grp-I"/>
</dbReference>
<dbReference type="PANTHER" id="PTHR46300">
    <property type="entry name" value="P450, PUTATIVE (EUROFUNG)-RELATED-RELATED"/>
    <property type="match status" value="1"/>
</dbReference>
<feature type="binding site" description="axial binding residue" evidence="9">
    <location>
        <position position="456"/>
    </location>
    <ligand>
        <name>heme</name>
        <dbReference type="ChEBI" id="CHEBI:30413"/>
    </ligand>
    <ligandPart>
        <name>Fe</name>
        <dbReference type="ChEBI" id="CHEBI:18248"/>
    </ligandPart>
</feature>
<keyword evidence="5 9" id="KW-0479">Metal-binding</keyword>
<evidence type="ECO:0000256" key="1">
    <source>
        <dbReference type="ARBA" id="ARBA00001971"/>
    </source>
</evidence>
<proteinExistence type="inferred from homology"/>
<dbReference type="InterPro" id="IPR017972">
    <property type="entry name" value="Cyt_P450_CS"/>
</dbReference>
<dbReference type="SUPFAM" id="SSF48264">
    <property type="entry name" value="Cytochrome P450"/>
    <property type="match status" value="1"/>
</dbReference>
<comment type="caution">
    <text evidence="11">The sequence shown here is derived from an EMBL/GenBank/DDBJ whole genome shotgun (WGS) entry which is preliminary data.</text>
</comment>
<reference evidence="11 12" key="1">
    <citation type="submission" date="2020-07" db="EMBL/GenBank/DDBJ databases">
        <title>Comparative genomics of pyrophilous fungi reveals a link between fire events and developmental genes.</title>
        <authorList>
            <consortium name="DOE Joint Genome Institute"/>
            <person name="Steindorff A.S."/>
            <person name="Carver A."/>
            <person name="Calhoun S."/>
            <person name="Stillman K."/>
            <person name="Liu H."/>
            <person name="Lipzen A."/>
            <person name="Pangilinan J."/>
            <person name="Labutti K."/>
            <person name="Bruns T.D."/>
            <person name="Grigoriev I.V."/>
        </authorList>
    </citation>
    <scope>NUCLEOTIDE SEQUENCE [LARGE SCALE GENOMIC DNA]</scope>
    <source>
        <strain evidence="11 12">CBS 144469</strain>
    </source>
</reference>
<evidence type="ECO:0000256" key="3">
    <source>
        <dbReference type="ARBA" id="ARBA00010617"/>
    </source>
</evidence>
<name>A0A8H6HGY6_9AGAR</name>